<proteinExistence type="inferred from homology"/>
<dbReference type="Gene3D" id="2.30.42.10">
    <property type="match status" value="1"/>
</dbReference>
<dbReference type="InterPro" id="IPR040573">
    <property type="entry name" value="TSP_N"/>
</dbReference>
<evidence type="ECO:0000313" key="9">
    <source>
        <dbReference type="Proteomes" id="UP001156601"/>
    </source>
</evidence>
<gene>
    <name evidence="8" type="primary">prc</name>
    <name evidence="8" type="ORF">GCM10007852_10450</name>
</gene>
<accession>A0AA37SVI6</accession>
<dbReference type="SUPFAM" id="SSF50156">
    <property type="entry name" value="PDZ domain-like"/>
    <property type="match status" value="1"/>
</dbReference>
<name>A0AA37SVI6_9ALTE</name>
<dbReference type="PANTHER" id="PTHR32060:SF22">
    <property type="entry name" value="CARBOXYL-TERMINAL-PROCESSING PEPTIDASE 3, CHLOROPLASTIC"/>
    <property type="match status" value="1"/>
</dbReference>
<comment type="caution">
    <text evidence="8">The sequence shown here is derived from an EMBL/GenBank/DDBJ whole genome shotgun (WGS) entry which is preliminary data.</text>
</comment>
<dbReference type="Pfam" id="PF17804">
    <property type="entry name" value="TSP_NTD"/>
    <property type="match status" value="1"/>
</dbReference>
<dbReference type="InterPro" id="IPR020992">
    <property type="entry name" value="Tail_Prtase_C"/>
</dbReference>
<evidence type="ECO:0000256" key="2">
    <source>
        <dbReference type="ARBA" id="ARBA00022670"/>
    </source>
</evidence>
<feature type="domain" description="PDZ" evidence="7">
    <location>
        <begin position="246"/>
        <end position="317"/>
    </location>
</feature>
<dbReference type="GO" id="GO:0006508">
    <property type="term" value="P:proteolysis"/>
    <property type="evidence" value="ECO:0007669"/>
    <property type="project" value="UniProtKB-KW"/>
</dbReference>
<dbReference type="CDD" id="cd07560">
    <property type="entry name" value="Peptidase_S41_CPP"/>
    <property type="match status" value="1"/>
</dbReference>
<dbReference type="InterPro" id="IPR005151">
    <property type="entry name" value="Tail-specific_protease"/>
</dbReference>
<protein>
    <submittedName>
        <fullName evidence="8">Tail-specific protease</fullName>
    </submittedName>
</protein>
<keyword evidence="4 5" id="KW-0720">Serine protease</keyword>
<dbReference type="AlphaFoldDB" id="A0AA37SVI6"/>
<organism evidence="8 9">
    <name type="scientific">Agaribacter marinus</name>
    <dbReference type="NCBI Taxonomy" id="1431249"/>
    <lineage>
        <taxon>Bacteria</taxon>
        <taxon>Pseudomonadati</taxon>
        <taxon>Pseudomonadota</taxon>
        <taxon>Gammaproteobacteria</taxon>
        <taxon>Alteromonadales</taxon>
        <taxon>Alteromonadaceae</taxon>
        <taxon>Agaribacter</taxon>
    </lineage>
</organism>
<dbReference type="NCBIfam" id="NF008388">
    <property type="entry name" value="PRK11186.1"/>
    <property type="match status" value="1"/>
</dbReference>
<keyword evidence="9" id="KW-1185">Reference proteome</keyword>
<dbReference type="Pfam" id="PF03572">
    <property type="entry name" value="Peptidase_S41"/>
    <property type="match status" value="1"/>
</dbReference>
<dbReference type="SMART" id="SM00245">
    <property type="entry name" value="TSPc"/>
    <property type="match status" value="1"/>
</dbReference>
<sequence>MRLQRFTATKLFLASTIFGLTTFASSQVLAKVASESVEIPSLAQEEQHAKAATRISELFTRAHYKKVKIDDALSEKMFTRYLESLDNSKHFFLASDVSVFEKNKLKFDEAVKVGNLDIAYEMYELNLERRKARLEYALSLLDEKFDFSEADDKFYYDREDAEWASNVKELNEIWRQRVKYDALNLVLADKTIEEAKELLTKRYKRAIRRLSQTNSEDVFQTVMNSFARSIEAHTSYLSPRNTERFQMDMNLSLEGIGAVLRSEDDHTVVVSVVAGGPADKNGEIKPQDKILGVAQDDEEVYIDVVGWRLDEVVELIKGPKGSLVKLQVQKGGTDTKKVVDIAITRDKVKLEDKAAKSDVIEQEDGRKIGVIEIPSFYHRLHADVIKLLDELETKQVQGIIVDLRGNGGGSLPEAIALSGLFIDKGPVVQIRRENGHIEINRDRDGIVMYDGPLTVLVDRFSASASEIFAAAMQDFNRAIIIGEQTFGKGTVQQHRSLGRIYDFYENKLGAVQYTMAKFYRISGGSTQHKGVKPDILYPTAIDPEEWGESKEENALPWDKIKRANYTTVTNSHNMLDVLTAKHNARIANDPEFQYIYKDIEEYKKNKDKKFISLVASERKAESKENDTKRLTRINERLERMGLAKIESLDDDLPEQLDDIDPFLTEAVNITNDMIKTGSYALNTRS</sequence>
<evidence type="ECO:0000256" key="3">
    <source>
        <dbReference type="ARBA" id="ARBA00022801"/>
    </source>
</evidence>
<comment type="similarity">
    <text evidence="1 5">Belongs to the peptidase S41A family.</text>
</comment>
<dbReference type="EMBL" id="BSOT01000005">
    <property type="protein sequence ID" value="GLR70137.1"/>
    <property type="molecule type" value="Genomic_DNA"/>
</dbReference>
<dbReference type="Gene3D" id="3.30.750.44">
    <property type="match status" value="1"/>
</dbReference>
<dbReference type="InterPro" id="IPR036034">
    <property type="entry name" value="PDZ_sf"/>
</dbReference>
<dbReference type="SMART" id="SM00228">
    <property type="entry name" value="PDZ"/>
    <property type="match status" value="1"/>
</dbReference>
<dbReference type="RefSeq" id="WP_284216442.1">
    <property type="nucleotide sequence ID" value="NZ_BSOT01000005.1"/>
</dbReference>
<dbReference type="SUPFAM" id="SSF52096">
    <property type="entry name" value="ClpP/crotonase"/>
    <property type="match status" value="1"/>
</dbReference>
<dbReference type="GO" id="GO:0008236">
    <property type="term" value="F:serine-type peptidase activity"/>
    <property type="evidence" value="ECO:0007669"/>
    <property type="project" value="UniProtKB-KW"/>
</dbReference>
<evidence type="ECO:0000256" key="4">
    <source>
        <dbReference type="ARBA" id="ARBA00022825"/>
    </source>
</evidence>
<dbReference type="FunFam" id="3.90.226.10:FF:000090">
    <property type="entry name" value="Tail-specific protease"/>
    <property type="match status" value="1"/>
</dbReference>
<evidence type="ECO:0000256" key="5">
    <source>
        <dbReference type="RuleBase" id="RU004404"/>
    </source>
</evidence>
<evidence type="ECO:0000256" key="6">
    <source>
        <dbReference type="SAM" id="SignalP"/>
    </source>
</evidence>
<dbReference type="InterPro" id="IPR001478">
    <property type="entry name" value="PDZ"/>
</dbReference>
<dbReference type="GO" id="GO:0004175">
    <property type="term" value="F:endopeptidase activity"/>
    <property type="evidence" value="ECO:0007669"/>
    <property type="project" value="TreeGrafter"/>
</dbReference>
<dbReference type="Gene3D" id="3.90.226.10">
    <property type="entry name" value="2-enoyl-CoA Hydratase, Chain A, domain 1"/>
    <property type="match status" value="1"/>
</dbReference>
<evidence type="ECO:0000313" key="8">
    <source>
        <dbReference type="EMBL" id="GLR70137.1"/>
    </source>
</evidence>
<dbReference type="NCBIfam" id="TIGR00225">
    <property type="entry name" value="prc"/>
    <property type="match status" value="1"/>
</dbReference>
<dbReference type="Proteomes" id="UP001156601">
    <property type="component" value="Unassembled WGS sequence"/>
</dbReference>
<dbReference type="GO" id="GO:0007165">
    <property type="term" value="P:signal transduction"/>
    <property type="evidence" value="ECO:0007669"/>
    <property type="project" value="TreeGrafter"/>
</dbReference>
<keyword evidence="6" id="KW-0732">Signal</keyword>
<feature type="chain" id="PRO_5041356651" evidence="6">
    <location>
        <begin position="31"/>
        <end position="685"/>
    </location>
</feature>
<dbReference type="Pfam" id="PF00595">
    <property type="entry name" value="PDZ"/>
    <property type="match status" value="1"/>
</dbReference>
<dbReference type="InterPro" id="IPR029045">
    <property type="entry name" value="ClpP/crotonase-like_dom_sf"/>
</dbReference>
<dbReference type="PROSITE" id="PS50106">
    <property type="entry name" value="PDZ"/>
    <property type="match status" value="1"/>
</dbReference>
<keyword evidence="2 5" id="KW-0645">Protease</keyword>
<reference evidence="8" key="2">
    <citation type="submission" date="2023-01" db="EMBL/GenBank/DDBJ databases">
        <title>Draft genome sequence of Agaribacter marinus strain NBRC 110023.</title>
        <authorList>
            <person name="Sun Q."/>
            <person name="Mori K."/>
        </authorList>
    </citation>
    <scope>NUCLEOTIDE SEQUENCE</scope>
    <source>
        <strain evidence="8">NBRC 110023</strain>
    </source>
</reference>
<evidence type="ECO:0000256" key="1">
    <source>
        <dbReference type="ARBA" id="ARBA00009179"/>
    </source>
</evidence>
<feature type="signal peptide" evidence="6">
    <location>
        <begin position="1"/>
        <end position="30"/>
    </location>
</feature>
<dbReference type="CDD" id="cd06782">
    <property type="entry name" value="cpPDZ_CPP-like"/>
    <property type="match status" value="1"/>
</dbReference>
<reference evidence="8" key="1">
    <citation type="journal article" date="2014" name="Int. J. Syst. Evol. Microbiol.">
        <title>Complete genome sequence of Corynebacterium casei LMG S-19264T (=DSM 44701T), isolated from a smear-ripened cheese.</title>
        <authorList>
            <consortium name="US DOE Joint Genome Institute (JGI-PGF)"/>
            <person name="Walter F."/>
            <person name="Albersmeier A."/>
            <person name="Kalinowski J."/>
            <person name="Ruckert C."/>
        </authorList>
    </citation>
    <scope>NUCLEOTIDE SEQUENCE</scope>
    <source>
        <strain evidence="8">NBRC 110023</strain>
    </source>
</reference>
<dbReference type="PANTHER" id="PTHR32060">
    <property type="entry name" value="TAIL-SPECIFIC PROTEASE"/>
    <property type="match status" value="1"/>
</dbReference>
<keyword evidence="3 5" id="KW-0378">Hydrolase</keyword>
<evidence type="ECO:0000259" key="7">
    <source>
        <dbReference type="PROSITE" id="PS50106"/>
    </source>
</evidence>
<dbReference type="InterPro" id="IPR004447">
    <property type="entry name" value="Peptidase_S41A"/>
</dbReference>
<dbReference type="Pfam" id="PF11818">
    <property type="entry name" value="DUF3340"/>
    <property type="match status" value="1"/>
</dbReference>
<dbReference type="GO" id="GO:0030288">
    <property type="term" value="C:outer membrane-bounded periplasmic space"/>
    <property type="evidence" value="ECO:0007669"/>
    <property type="project" value="TreeGrafter"/>
</dbReference>